<reference evidence="2" key="1">
    <citation type="journal article" date="2017" name="Genome Biol.">
        <title>Comparative genomics reveals high biological diversity and specific adaptations in the industrially and medically important fungal genus Aspergillus.</title>
        <authorList>
            <person name="de Vries R.P."/>
            <person name="Riley R."/>
            <person name="Wiebenga A."/>
            <person name="Aguilar-Osorio G."/>
            <person name="Amillis S."/>
            <person name="Uchima C.A."/>
            <person name="Anderluh G."/>
            <person name="Asadollahi M."/>
            <person name="Askin M."/>
            <person name="Barry K."/>
            <person name="Battaglia E."/>
            <person name="Bayram O."/>
            <person name="Benocci T."/>
            <person name="Braus-Stromeyer S.A."/>
            <person name="Caldana C."/>
            <person name="Canovas D."/>
            <person name="Cerqueira G.C."/>
            <person name="Chen F."/>
            <person name="Chen W."/>
            <person name="Choi C."/>
            <person name="Clum A."/>
            <person name="Dos Santos R.A."/>
            <person name="Damasio A.R."/>
            <person name="Diallinas G."/>
            <person name="Emri T."/>
            <person name="Fekete E."/>
            <person name="Flipphi M."/>
            <person name="Freyberg S."/>
            <person name="Gallo A."/>
            <person name="Gournas C."/>
            <person name="Habgood R."/>
            <person name="Hainaut M."/>
            <person name="Harispe M.L."/>
            <person name="Henrissat B."/>
            <person name="Hilden K.S."/>
            <person name="Hope R."/>
            <person name="Hossain A."/>
            <person name="Karabika E."/>
            <person name="Karaffa L."/>
            <person name="Karanyi Z."/>
            <person name="Krasevec N."/>
            <person name="Kuo A."/>
            <person name="Kusch H."/>
            <person name="LaButti K."/>
            <person name="Lagendijk E.L."/>
            <person name="Lapidus A."/>
            <person name="Levasseur A."/>
            <person name="Lindquist E."/>
            <person name="Lipzen A."/>
            <person name="Logrieco A.F."/>
            <person name="MacCabe A."/>
            <person name="Maekelae M.R."/>
            <person name="Malavazi I."/>
            <person name="Melin P."/>
            <person name="Meyer V."/>
            <person name="Mielnichuk N."/>
            <person name="Miskei M."/>
            <person name="Molnar A.P."/>
            <person name="Mule G."/>
            <person name="Ngan C.Y."/>
            <person name="Orejas M."/>
            <person name="Orosz E."/>
            <person name="Ouedraogo J.P."/>
            <person name="Overkamp K.M."/>
            <person name="Park H.-S."/>
            <person name="Perrone G."/>
            <person name="Piumi F."/>
            <person name="Punt P.J."/>
            <person name="Ram A.F."/>
            <person name="Ramon A."/>
            <person name="Rauscher S."/>
            <person name="Record E."/>
            <person name="Riano-Pachon D.M."/>
            <person name="Robert V."/>
            <person name="Roehrig J."/>
            <person name="Ruller R."/>
            <person name="Salamov A."/>
            <person name="Salih N.S."/>
            <person name="Samson R.A."/>
            <person name="Sandor E."/>
            <person name="Sanguinetti M."/>
            <person name="Schuetze T."/>
            <person name="Sepcic K."/>
            <person name="Shelest E."/>
            <person name="Sherlock G."/>
            <person name="Sophianopoulou V."/>
            <person name="Squina F.M."/>
            <person name="Sun H."/>
            <person name="Susca A."/>
            <person name="Todd R.B."/>
            <person name="Tsang A."/>
            <person name="Unkles S.E."/>
            <person name="van de Wiele N."/>
            <person name="van Rossen-Uffink D."/>
            <person name="Oliveira J.V."/>
            <person name="Vesth T.C."/>
            <person name="Visser J."/>
            <person name="Yu J.-H."/>
            <person name="Zhou M."/>
            <person name="Andersen M.R."/>
            <person name="Archer D.B."/>
            <person name="Baker S.E."/>
            <person name="Benoit I."/>
            <person name="Brakhage A.A."/>
            <person name="Braus G.H."/>
            <person name="Fischer R."/>
            <person name="Frisvad J.C."/>
            <person name="Goldman G.H."/>
            <person name="Houbraken J."/>
            <person name="Oakley B."/>
            <person name="Pocsi I."/>
            <person name="Scazzocchio C."/>
            <person name="Seiboth B."/>
            <person name="vanKuyk P.A."/>
            <person name="Wortman J."/>
            <person name="Dyer P.S."/>
            <person name="Grigoriev I.V."/>
        </authorList>
    </citation>
    <scope>NUCLEOTIDE SEQUENCE [LARGE SCALE GENOMIC DNA]</scope>
    <source>
        <strain evidence="2">CBS 583.65</strain>
    </source>
</reference>
<dbReference type="GeneID" id="63727713"/>
<accession>A0A1L9PID0</accession>
<organism evidence="1 2">
    <name type="scientific">Aspergillus versicolor CBS 583.65</name>
    <dbReference type="NCBI Taxonomy" id="1036611"/>
    <lineage>
        <taxon>Eukaryota</taxon>
        <taxon>Fungi</taxon>
        <taxon>Dikarya</taxon>
        <taxon>Ascomycota</taxon>
        <taxon>Pezizomycotina</taxon>
        <taxon>Eurotiomycetes</taxon>
        <taxon>Eurotiomycetidae</taxon>
        <taxon>Eurotiales</taxon>
        <taxon>Aspergillaceae</taxon>
        <taxon>Aspergillus</taxon>
        <taxon>Aspergillus subgen. Nidulantes</taxon>
    </lineage>
</organism>
<evidence type="ECO:0000313" key="2">
    <source>
        <dbReference type="Proteomes" id="UP000184073"/>
    </source>
</evidence>
<dbReference type="AlphaFoldDB" id="A0A1L9PID0"/>
<dbReference type="Proteomes" id="UP000184073">
    <property type="component" value="Unassembled WGS sequence"/>
</dbReference>
<protein>
    <submittedName>
        <fullName evidence="1">Uncharacterized protein</fullName>
    </submittedName>
</protein>
<dbReference type="EMBL" id="KV878128">
    <property type="protein sequence ID" value="OJJ01206.1"/>
    <property type="molecule type" value="Genomic_DNA"/>
</dbReference>
<proteinExistence type="predicted"/>
<sequence length="182" mass="20694">MLRNLTAHSPITNHKKNLIRGRGQETQWLAGKTYCRYRRVSWLPESPLLLSGLPETSAAVLPLTCFGLALRLLEGLLRACRSPCSSKNLDQRITGKERNECGHQNEYLPRHFSSFGLPRTFFRPWTEEGRSQVWFVPVSGALEANHTVCSNATHLICMHSKREHGLSQTFETFFLSWRSAGP</sequence>
<gene>
    <name evidence="1" type="ORF">ASPVEDRAFT_40759</name>
</gene>
<dbReference type="RefSeq" id="XP_040666968.1">
    <property type="nucleotide sequence ID" value="XM_040812202.1"/>
</dbReference>
<evidence type="ECO:0000313" key="1">
    <source>
        <dbReference type="EMBL" id="OJJ01206.1"/>
    </source>
</evidence>
<dbReference type="VEuPathDB" id="FungiDB:ASPVEDRAFT_40759"/>
<keyword evidence="2" id="KW-1185">Reference proteome</keyword>
<name>A0A1L9PID0_ASPVE</name>